<dbReference type="EMBL" id="SMAS01000015">
    <property type="protein sequence ID" value="TCT28831.1"/>
    <property type="molecule type" value="Genomic_DNA"/>
</dbReference>
<dbReference type="SUPFAM" id="SSF55729">
    <property type="entry name" value="Acyl-CoA N-acyltransferases (Nat)"/>
    <property type="match status" value="1"/>
</dbReference>
<reference evidence="1 2" key="1">
    <citation type="submission" date="2019-03" db="EMBL/GenBank/DDBJ databases">
        <title>Genomic analyses of the natural microbiome of Caenorhabditis elegans.</title>
        <authorList>
            <person name="Samuel B."/>
        </authorList>
    </citation>
    <scope>NUCLEOTIDE SEQUENCE [LARGE SCALE GENOMIC DNA]</scope>
    <source>
        <strain evidence="1 2">JUb102</strain>
    </source>
</reference>
<accession>A0A4R3NEZ9</accession>
<protein>
    <recommendedName>
        <fullName evidence="3">N-acetyltransferase</fullName>
    </recommendedName>
</protein>
<evidence type="ECO:0008006" key="3">
    <source>
        <dbReference type="Google" id="ProtNLM"/>
    </source>
</evidence>
<organism evidence="1 2">
    <name type="scientific">Providencia alcalifaciens</name>
    <dbReference type="NCBI Taxonomy" id="126385"/>
    <lineage>
        <taxon>Bacteria</taxon>
        <taxon>Pseudomonadati</taxon>
        <taxon>Pseudomonadota</taxon>
        <taxon>Gammaproteobacteria</taxon>
        <taxon>Enterobacterales</taxon>
        <taxon>Morganellaceae</taxon>
        <taxon>Providencia</taxon>
    </lineage>
</organism>
<dbReference type="RefSeq" id="WP_132497297.1">
    <property type="nucleotide sequence ID" value="NZ_SMAS01000015.1"/>
</dbReference>
<sequence length="198" mass="23357">MDKRSQYKILMDKVLKGTHHLHARGITSEKLNFNIYQREFIVTSMTKDACEEVIRTLDFHERCQQAGIDDGRRYWCFKHNGKIIGLTGYHYRIWDHPDIVWAAWFVADPKVSALSKLGMIYNNMYICLTQTRFRDMYIELLGDGTNSNIYNIFKALGLEEIATFRHFHGQNKDMVVMRINLAELRTFSKEEYDLDTIC</sequence>
<dbReference type="AlphaFoldDB" id="A0A4R3NEZ9"/>
<comment type="caution">
    <text evidence="1">The sequence shown here is derived from an EMBL/GenBank/DDBJ whole genome shotgun (WGS) entry which is preliminary data.</text>
</comment>
<evidence type="ECO:0000313" key="1">
    <source>
        <dbReference type="EMBL" id="TCT28831.1"/>
    </source>
</evidence>
<gene>
    <name evidence="1" type="ORF">EC835_11528</name>
</gene>
<name>A0A4R3NEZ9_9GAMM</name>
<proteinExistence type="predicted"/>
<dbReference type="Proteomes" id="UP000295055">
    <property type="component" value="Unassembled WGS sequence"/>
</dbReference>
<evidence type="ECO:0000313" key="2">
    <source>
        <dbReference type="Proteomes" id="UP000295055"/>
    </source>
</evidence>
<dbReference type="OrthoDB" id="6286384at2"/>
<dbReference type="InterPro" id="IPR016181">
    <property type="entry name" value="Acyl_CoA_acyltransferase"/>
</dbReference>